<evidence type="ECO:0000256" key="2">
    <source>
        <dbReference type="ARBA" id="ARBA00022692"/>
    </source>
</evidence>
<dbReference type="PANTHER" id="PTHR10217">
    <property type="entry name" value="VOLTAGE AND LIGAND GATED POTASSIUM CHANNEL"/>
    <property type="match status" value="1"/>
</dbReference>
<dbReference type="InterPro" id="IPR005821">
    <property type="entry name" value="Ion_trans_dom"/>
</dbReference>
<proteinExistence type="predicted"/>
<dbReference type="SUPFAM" id="SSF81324">
    <property type="entry name" value="Voltage-gated potassium channels"/>
    <property type="match status" value="1"/>
</dbReference>
<evidence type="ECO:0000259" key="7">
    <source>
        <dbReference type="Pfam" id="PF00520"/>
    </source>
</evidence>
<feature type="transmembrane region" description="Helical" evidence="6">
    <location>
        <begin position="267"/>
        <end position="285"/>
    </location>
</feature>
<evidence type="ECO:0000256" key="3">
    <source>
        <dbReference type="ARBA" id="ARBA00022989"/>
    </source>
</evidence>
<evidence type="ECO:0000256" key="1">
    <source>
        <dbReference type="ARBA" id="ARBA00004141"/>
    </source>
</evidence>
<keyword evidence="3 6" id="KW-1133">Transmembrane helix</keyword>
<feature type="compositionally biased region" description="Low complexity" evidence="5">
    <location>
        <begin position="142"/>
        <end position="160"/>
    </location>
</feature>
<reference evidence="8 9" key="1">
    <citation type="submission" date="2018-11" db="EMBL/GenBank/DDBJ databases">
        <authorList>
            <consortium name="Pathogen Informatics"/>
        </authorList>
    </citation>
    <scope>NUCLEOTIDE SEQUENCE [LARGE SCALE GENOMIC DNA]</scope>
</reference>
<dbReference type="InterPro" id="IPR003938">
    <property type="entry name" value="K_chnl_volt-dep_EAG/ELK/ERG"/>
</dbReference>
<evidence type="ECO:0000313" key="8">
    <source>
        <dbReference type="EMBL" id="VDN99628.1"/>
    </source>
</evidence>
<gene>
    <name evidence="8" type="ORF">HNAJ_LOCUS3769</name>
</gene>
<dbReference type="AlphaFoldDB" id="A0A3P7S093"/>
<evidence type="ECO:0000256" key="4">
    <source>
        <dbReference type="ARBA" id="ARBA00023136"/>
    </source>
</evidence>
<dbReference type="GO" id="GO:0042391">
    <property type="term" value="P:regulation of membrane potential"/>
    <property type="evidence" value="ECO:0007669"/>
    <property type="project" value="TreeGrafter"/>
</dbReference>
<keyword evidence="4 6" id="KW-0472">Membrane</keyword>
<sequence length="412" mass="45425">MDIVPIKNEKGQVVLFLVSHKDLTAQKATGIGASLLSCGLASTLGPAALVAKRQPQLEIPSGNQIPHRVVPIRRGHPSAPITTCHTMPSALSSRRASAPHTVPNKRVRVRFGSEYGIPRESPVKPKELSSLPGAFNPESFIQSPQSLSPTSPLALPTQSPINHFLSKKSETQATSKTDTSSSSSSSSKSSDSENEETSSTFKYQRRRSRAVLYHLSGRFDKKHKPGKLNLKCVLPHLSTKNSIPEYKVQDLKSSCCILLHYSILKIVWDWLIVLCTFYFAIMVPYNAAFHRDGNERYLRTLDMIIEVLFIIDILLNFRTTFVSKSGHVVHRSKEIALNYIRGWFILDLIAAVPFDIIKTIQNPESPVVSSVRLSSSPIKLRSLFISSLPVGNVDASYEVGPIAATSEIGSKD</sequence>
<comment type="subcellular location">
    <subcellularLocation>
        <location evidence="1">Membrane</location>
        <topology evidence="1">Multi-pass membrane protein</topology>
    </subcellularLocation>
</comment>
<dbReference type="Proteomes" id="UP000278807">
    <property type="component" value="Unassembled WGS sequence"/>
</dbReference>
<dbReference type="Gene3D" id="1.10.287.70">
    <property type="match status" value="1"/>
</dbReference>
<dbReference type="Pfam" id="PF00520">
    <property type="entry name" value="Ion_trans"/>
    <property type="match status" value="1"/>
</dbReference>
<evidence type="ECO:0000256" key="5">
    <source>
        <dbReference type="SAM" id="MobiDB-lite"/>
    </source>
</evidence>
<dbReference type="OrthoDB" id="432483at2759"/>
<protein>
    <recommendedName>
        <fullName evidence="7">Ion transport domain-containing protein</fullName>
    </recommendedName>
</protein>
<dbReference type="GO" id="GO:0005886">
    <property type="term" value="C:plasma membrane"/>
    <property type="evidence" value="ECO:0007669"/>
    <property type="project" value="TreeGrafter"/>
</dbReference>
<evidence type="ECO:0000313" key="9">
    <source>
        <dbReference type="Proteomes" id="UP000278807"/>
    </source>
</evidence>
<dbReference type="PRINTS" id="PR01463">
    <property type="entry name" value="EAGCHANLFMLY"/>
</dbReference>
<feature type="compositionally biased region" description="Low complexity" evidence="5">
    <location>
        <begin position="174"/>
        <end position="189"/>
    </location>
</feature>
<evidence type="ECO:0000256" key="6">
    <source>
        <dbReference type="SAM" id="Phobius"/>
    </source>
</evidence>
<keyword evidence="9" id="KW-1185">Reference proteome</keyword>
<feature type="domain" description="Ion transport" evidence="7">
    <location>
        <begin position="267"/>
        <end position="372"/>
    </location>
</feature>
<organism evidence="8 9">
    <name type="scientific">Rodentolepis nana</name>
    <name type="common">Dwarf tapeworm</name>
    <name type="synonym">Hymenolepis nana</name>
    <dbReference type="NCBI Taxonomy" id="102285"/>
    <lineage>
        <taxon>Eukaryota</taxon>
        <taxon>Metazoa</taxon>
        <taxon>Spiralia</taxon>
        <taxon>Lophotrochozoa</taxon>
        <taxon>Platyhelminthes</taxon>
        <taxon>Cestoda</taxon>
        <taxon>Eucestoda</taxon>
        <taxon>Cyclophyllidea</taxon>
        <taxon>Hymenolepididae</taxon>
        <taxon>Rodentolepis</taxon>
    </lineage>
</organism>
<feature type="region of interest" description="Disordered" evidence="5">
    <location>
        <begin position="116"/>
        <end position="203"/>
    </location>
</feature>
<name>A0A3P7S093_RODNA</name>
<keyword evidence="2 6" id="KW-0812">Transmembrane</keyword>
<dbReference type="EMBL" id="UZAE01002323">
    <property type="protein sequence ID" value="VDN99628.1"/>
    <property type="molecule type" value="Genomic_DNA"/>
</dbReference>
<dbReference type="GO" id="GO:0005249">
    <property type="term" value="F:voltage-gated potassium channel activity"/>
    <property type="evidence" value="ECO:0007669"/>
    <property type="project" value="InterPro"/>
</dbReference>
<dbReference type="InterPro" id="IPR050818">
    <property type="entry name" value="KCNH_animal-type"/>
</dbReference>
<dbReference type="PANTHER" id="PTHR10217:SF637">
    <property type="entry name" value="EAG-LIKE K[+] CHANNEL, ISOFORM A"/>
    <property type="match status" value="1"/>
</dbReference>
<accession>A0A3P7S093</accession>